<dbReference type="InterPro" id="IPR009075">
    <property type="entry name" value="AcylCo_DH/oxidase_C"/>
</dbReference>
<dbReference type="InterPro" id="IPR052161">
    <property type="entry name" value="Mycobact_Acyl-CoA_DH"/>
</dbReference>
<keyword evidence="4 6" id="KW-0274">FAD</keyword>
<organism evidence="10 11">
    <name type="scientific">Shouchella lonarensis</name>
    <dbReference type="NCBI Taxonomy" id="1464122"/>
    <lineage>
        <taxon>Bacteria</taxon>
        <taxon>Bacillati</taxon>
        <taxon>Bacillota</taxon>
        <taxon>Bacilli</taxon>
        <taxon>Bacillales</taxon>
        <taxon>Bacillaceae</taxon>
        <taxon>Shouchella</taxon>
    </lineage>
</organism>
<dbReference type="Pfam" id="PF02771">
    <property type="entry name" value="Acyl-CoA_dh_N"/>
    <property type="match status" value="1"/>
</dbReference>
<proteinExistence type="inferred from homology"/>
<name>A0A1G6KI16_9BACI</name>
<dbReference type="InterPro" id="IPR006091">
    <property type="entry name" value="Acyl-CoA_Oxase/DH_mid-dom"/>
</dbReference>
<evidence type="ECO:0000313" key="11">
    <source>
        <dbReference type="Proteomes" id="UP000242662"/>
    </source>
</evidence>
<dbReference type="PANTHER" id="PTHR43292">
    <property type="entry name" value="ACYL-COA DEHYDROGENASE"/>
    <property type="match status" value="1"/>
</dbReference>
<dbReference type="Pfam" id="PF00441">
    <property type="entry name" value="Acyl-CoA_dh_1"/>
    <property type="match status" value="1"/>
</dbReference>
<dbReference type="Pfam" id="PF02770">
    <property type="entry name" value="Acyl-CoA_dh_M"/>
    <property type="match status" value="1"/>
</dbReference>
<feature type="domain" description="Acyl-CoA dehydrogenase/oxidase N-terminal" evidence="9">
    <location>
        <begin position="6"/>
        <end position="119"/>
    </location>
</feature>
<reference evidence="11" key="1">
    <citation type="submission" date="2016-09" db="EMBL/GenBank/DDBJ databases">
        <authorList>
            <person name="Varghese N."/>
            <person name="Submissions S."/>
        </authorList>
    </citation>
    <scope>NUCLEOTIDE SEQUENCE [LARGE SCALE GENOMIC DNA]</scope>
    <source>
        <strain evidence="11">25nlg</strain>
    </source>
</reference>
<dbReference type="Gene3D" id="1.20.140.10">
    <property type="entry name" value="Butyryl-CoA Dehydrogenase, subunit A, domain 3"/>
    <property type="match status" value="1"/>
</dbReference>
<dbReference type="STRING" id="1464122.SAMN05421737_10727"/>
<dbReference type="InterPro" id="IPR036250">
    <property type="entry name" value="AcylCo_DH-like_C"/>
</dbReference>
<dbReference type="SUPFAM" id="SSF56645">
    <property type="entry name" value="Acyl-CoA dehydrogenase NM domain-like"/>
    <property type="match status" value="1"/>
</dbReference>
<protein>
    <submittedName>
        <fullName evidence="10">Acyl-CoA dehydrogenase</fullName>
    </submittedName>
</protein>
<dbReference type="Gene3D" id="2.40.110.10">
    <property type="entry name" value="Butyryl-CoA Dehydrogenase, subunit A, domain 2"/>
    <property type="match status" value="1"/>
</dbReference>
<evidence type="ECO:0000259" key="7">
    <source>
        <dbReference type="Pfam" id="PF00441"/>
    </source>
</evidence>
<dbReference type="InterPro" id="IPR013786">
    <property type="entry name" value="AcylCoA_DH/ox_N"/>
</dbReference>
<dbReference type="OrthoDB" id="2431337at2"/>
<dbReference type="GO" id="GO:0016627">
    <property type="term" value="F:oxidoreductase activity, acting on the CH-CH group of donors"/>
    <property type="evidence" value="ECO:0007669"/>
    <property type="project" value="InterPro"/>
</dbReference>
<sequence length="375" mass="42087">MSVLFSEEQMCFRQELKDFFSSQSIQEKLIEVRKNKDYDPREIYEEMGKRGYLAANWSAQYGGLGKSWMETAIVAEEMSLHGIPEALQVISIQIVGNLLWLEATEQQKKRYLPLLAKGEAYASVLYTEPQAGSDLGSLETYAEPLGDHRYAIYGTKVYSMKTHLSDYGLCAARTTTGKSKYDGMTLFMVPLFGEGVDVRPIPSMGDESFYEVTLNGATVTEAEIIGEKDHGWSLINKALAVERTGLDYYIRALRWLNLLPEFSQTHCKIARVEQTKLASKVENARLLTYRVLRQLDESGEVDEKLTLISKWYASELANEVVDFGMKTGGFASTLRDAEKESLEAAYREAPGLTISAGSSEMMMEALTQLVLISKE</sequence>
<evidence type="ECO:0000256" key="5">
    <source>
        <dbReference type="ARBA" id="ARBA00023002"/>
    </source>
</evidence>
<evidence type="ECO:0000256" key="2">
    <source>
        <dbReference type="ARBA" id="ARBA00009347"/>
    </source>
</evidence>
<keyword evidence="3 6" id="KW-0285">Flavoprotein</keyword>
<keyword evidence="11" id="KW-1185">Reference proteome</keyword>
<dbReference type="SUPFAM" id="SSF47203">
    <property type="entry name" value="Acyl-CoA dehydrogenase C-terminal domain-like"/>
    <property type="match status" value="1"/>
</dbReference>
<comment type="cofactor">
    <cofactor evidence="1 6">
        <name>FAD</name>
        <dbReference type="ChEBI" id="CHEBI:57692"/>
    </cofactor>
</comment>
<comment type="similarity">
    <text evidence="2 6">Belongs to the acyl-CoA dehydrogenase family.</text>
</comment>
<dbReference type="InterPro" id="IPR037069">
    <property type="entry name" value="AcylCoA_DH/ox_N_sf"/>
</dbReference>
<dbReference type="EMBL" id="FMYM01000007">
    <property type="protein sequence ID" value="SDC30205.1"/>
    <property type="molecule type" value="Genomic_DNA"/>
</dbReference>
<feature type="domain" description="Acyl-CoA oxidase/dehydrogenase middle" evidence="8">
    <location>
        <begin position="125"/>
        <end position="206"/>
    </location>
</feature>
<dbReference type="InterPro" id="IPR046373">
    <property type="entry name" value="Acyl-CoA_Oxase/DH_mid-dom_sf"/>
</dbReference>
<feature type="domain" description="Acyl-CoA dehydrogenase/oxidase C-terminal" evidence="7">
    <location>
        <begin position="230"/>
        <end position="367"/>
    </location>
</feature>
<dbReference type="Proteomes" id="UP000242662">
    <property type="component" value="Unassembled WGS sequence"/>
</dbReference>
<evidence type="ECO:0000256" key="6">
    <source>
        <dbReference type="RuleBase" id="RU362125"/>
    </source>
</evidence>
<dbReference type="Gene3D" id="1.10.540.10">
    <property type="entry name" value="Acyl-CoA dehydrogenase/oxidase, N-terminal domain"/>
    <property type="match status" value="1"/>
</dbReference>
<evidence type="ECO:0000256" key="3">
    <source>
        <dbReference type="ARBA" id="ARBA00022630"/>
    </source>
</evidence>
<gene>
    <name evidence="10" type="ORF">SAMN05421737_10727</name>
</gene>
<dbReference type="PANTHER" id="PTHR43292:SF4">
    <property type="entry name" value="ACYL-COA DEHYDROGENASE FADE34"/>
    <property type="match status" value="1"/>
</dbReference>
<dbReference type="InterPro" id="IPR009100">
    <property type="entry name" value="AcylCoA_DH/oxidase_NM_dom_sf"/>
</dbReference>
<accession>A0A1G6KI16</accession>
<keyword evidence="5 6" id="KW-0560">Oxidoreductase</keyword>
<evidence type="ECO:0000259" key="9">
    <source>
        <dbReference type="Pfam" id="PF02771"/>
    </source>
</evidence>
<evidence type="ECO:0000256" key="1">
    <source>
        <dbReference type="ARBA" id="ARBA00001974"/>
    </source>
</evidence>
<dbReference type="GO" id="GO:0050660">
    <property type="term" value="F:flavin adenine dinucleotide binding"/>
    <property type="evidence" value="ECO:0007669"/>
    <property type="project" value="InterPro"/>
</dbReference>
<dbReference type="AlphaFoldDB" id="A0A1G6KI16"/>
<evidence type="ECO:0000256" key="4">
    <source>
        <dbReference type="ARBA" id="ARBA00022827"/>
    </source>
</evidence>
<evidence type="ECO:0000259" key="8">
    <source>
        <dbReference type="Pfam" id="PF02770"/>
    </source>
</evidence>
<dbReference type="GO" id="GO:0005886">
    <property type="term" value="C:plasma membrane"/>
    <property type="evidence" value="ECO:0007669"/>
    <property type="project" value="TreeGrafter"/>
</dbReference>
<evidence type="ECO:0000313" key="10">
    <source>
        <dbReference type="EMBL" id="SDC30205.1"/>
    </source>
</evidence>
<dbReference type="RefSeq" id="WP_090775853.1">
    <property type="nucleotide sequence ID" value="NZ_FMYM01000007.1"/>
</dbReference>